<proteinExistence type="predicted"/>
<keyword evidence="3" id="KW-0472">Membrane</keyword>
<dbReference type="OrthoDB" id="4774085at2"/>
<feature type="region of interest" description="Disordered" evidence="2">
    <location>
        <begin position="155"/>
        <end position="193"/>
    </location>
</feature>
<sequence length="595" mass="63311">MSASDGGRRKGATDVLKWLVGISIVLAAVAAVVGVLSDTPPILRLALVLALWAFAIGGFATVRARRETRLAENKRDEAKLTYDLELQREINARREHERRMSDELRGEFETAHQVELRELRDQVQRLNETVSKLFDGNLLFERLTLSAESTRVRAVGSDGGRGELSPMYGPARANNTGYGISESGAGYPDADDSDIMDAEFDDVELGDVELGDAEFDHVELGDAELDGAESGAAESEVDGSDVVDSHAADRYVTGTTEADELDSFAPSATEGEDRESTSPDVIHAHDAAELGVSDPVSEPLPLNGGQDAAEEPLLEVDVSASDHQAQPDSESLPAQARDTETSMEESLHPQEAGPEPSSHRWPTTDAGAPGLTSSWGAPNVLHEAPHHHAAPDDVHADAVQVDAVPVDDVPVDDVQVDAVQIDAVQPDAVQIDAVQIDAVQWSHNMVDRRRPSALGGFNFSSVLAGPRPPAMPDRDSLPNQPSTTTEPVVAGKPADTSTRTTGSWELPGAAAFAAAEEAAPEASAAEDENENGPLDIARSEVAQAEPQAAEPQAAEAEPLGDHSTGLSVAELLASYRSATAEVRGRRRRRYDDSED</sequence>
<dbReference type="KEGG" id="nak:EH165_12955"/>
<keyword evidence="3" id="KW-1133">Transmembrane helix</keyword>
<feature type="compositionally biased region" description="Basic and acidic residues" evidence="2">
    <location>
        <begin position="337"/>
        <end position="348"/>
    </location>
</feature>
<evidence type="ECO:0000256" key="2">
    <source>
        <dbReference type="SAM" id="MobiDB-lite"/>
    </source>
</evidence>
<dbReference type="InterPro" id="IPR046706">
    <property type="entry name" value="DUF6779"/>
</dbReference>
<organism evidence="5 6">
    <name type="scientific">Nakamurella antarctica</name>
    <dbReference type="NCBI Taxonomy" id="1902245"/>
    <lineage>
        <taxon>Bacteria</taxon>
        <taxon>Bacillati</taxon>
        <taxon>Actinomycetota</taxon>
        <taxon>Actinomycetes</taxon>
        <taxon>Nakamurellales</taxon>
        <taxon>Nakamurellaceae</taxon>
        <taxon>Nakamurella</taxon>
    </lineage>
</organism>
<feature type="compositionally biased region" description="Low complexity" evidence="2">
    <location>
        <begin position="509"/>
        <end position="523"/>
    </location>
</feature>
<feature type="compositionally biased region" description="Basic and acidic residues" evidence="2">
    <location>
        <begin position="383"/>
        <end position="393"/>
    </location>
</feature>
<feature type="compositionally biased region" description="Polar residues" evidence="2">
    <location>
        <begin position="477"/>
        <end position="486"/>
    </location>
</feature>
<dbReference type="RefSeq" id="WP_124799818.1">
    <property type="nucleotide sequence ID" value="NZ_CP034170.1"/>
</dbReference>
<evidence type="ECO:0000256" key="3">
    <source>
        <dbReference type="SAM" id="Phobius"/>
    </source>
</evidence>
<feature type="region of interest" description="Disordered" evidence="2">
    <location>
        <begin position="464"/>
        <end position="595"/>
    </location>
</feature>
<feature type="transmembrane region" description="Helical" evidence="3">
    <location>
        <begin position="15"/>
        <end position="36"/>
    </location>
</feature>
<keyword evidence="1" id="KW-0175">Coiled coil</keyword>
<feature type="coiled-coil region" evidence="1">
    <location>
        <begin position="109"/>
        <end position="136"/>
    </location>
</feature>
<keyword evidence="3" id="KW-0812">Transmembrane</keyword>
<evidence type="ECO:0000259" key="4">
    <source>
        <dbReference type="Pfam" id="PF20570"/>
    </source>
</evidence>
<feature type="region of interest" description="Disordered" evidence="2">
    <location>
        <begin position="319"/>
        <end position="393"/>
    </location>
</feature>
<accession>A0A3G8ZWU4</accession>
<gene>
    <name evidence="5" type="ORF">EH165_12955</name>
</gene>
<feature type="compositionally biased region" description="Low complexity" evidence="2">
    <location>
        <begin position="542"/>
        <end position="557"/>
    </location>
</feature>
<dbReference type="Pfam" id="PF20570">
    <property type="entry name" value="DUF6779"/>
    <property type="match status" value="1"/>
</dbReference>
<feature type="region of interest" description="Disordered" evidence="2">
    <location>
        <begin position="254"/>
        <end position="279"/>
    </location>
</feature>
<name>A0A3G8ZWU4_9ACTN</name>
<reference evidence="5 6" key="1">
    <citation type="submission" date="2018-11" db="EMBL/GenBank/DDBJ databases">
        <authorList>
            <person name="Da X."/>
        </authorList>
    </citation>
    <scope>NUCLEOTIDE SEQUENCE [LARGE SCALE GENOMIC DNA]</scope>
    <source>
        <strain evidence="5 6">S14-144</strain>
    </source>
</reference>
<feature type="domain" description="DUF6779" evidence="4">
    <location>
        <begin position="43"/>
        <end position="151"/>
    </location>
</feature>
<evidence type="ECO:0000256" key="1">
    <source>
        <dbReference type="SAM" id="Coils"/>
    </source>
</evidence>
<dbReference type="AlphaFoldDB" id="A0A3G8ZWU4"/>
<reference evidence="5 6" key="2">
    <citation type="submission" date="2018-12" db="EMBL/GenBank/DDBJ databases">
        <title>Nakamurella antarcticus sp. nov., isolated from Antarctica South Shetland Islands soil.</title>
        <authorList>
            <person name="Peng F."/>
        </authorList>
    </citation>
    <scope>NUCLEOTIDE SEQUENCE [LARGE SCALE GENOMIC DNA]</scope>
    <source>
        <strain evidence="5 6">S14-144</strain>
    </source>
</reference>
<dbReference type="Proteomes" id="UP000268084">
    <property type="component" value="Chromosome"/>
</dbReference>
<keyword evidence="6" id="KW-1185">Reference proteome</keyword>
<evidence type="ECO:0000313" key="5">
    <source>
        <dbReference type="EMBL" id="AZI58914.1"/>
    </source>
</evidence>
<evidence type="ECO:0000313" key="6">
    <source>
        <dbReference type="Proteomes" id="UP000268084"/>
    </source>
</evidence>
<dbReference type="EMBL" id="CP034170">
    <property type="protein sequence ID" value="AZI58914.1"/>
    <property type="molecule type" value="Genomic_DNA"/>
</dbReference>
<feature type="transmembrane region" description="Helical" evidence="3">
    <location>
        <begin position="42"/>
        <end position="62"/>
    </location>
</feature>
<protein>
    <recommendedName>
        <fullName evidence="4">DUF6779 domain-containing protein</fullName>
    </recommendedName>
</protein>